<dbReference type="Proteomes" id="UP000054337">
    <property type="component" value="Unassembled WGS sequence"/>
</dbReference>
<proteinExistence type="predicted"/>
<reference evidence="1 2" key="1">
    <citation type="journal article" date="2013" name="PLoS Genet.">
        <title>Comparative genome structure, secondary metabolite, and effector coding capacity across Cochliobolus pathogens.</title>
        <authorList>
            <person name="Condon B.J."/>
            <person name="Leng Y."/>
            <person name="Wu D."/>
            <person name="Bushley K.E."/>
            <person name="Ohm R.A."/>
            <person name="Otillar R."/>
            <person name="Martin J."/>
            <person name="Schackwitz W."/>
            <person name="Grimwood J."/>
            <person name="MohdZainudin N."/>
            <person name="Xue C."/>
            <person name="Wang R."/>
            <person name="Manning V.A."/>
            <person name="Dhillon B."/>
            <person name="Tu Z.J."/>
            <person name="Steffenson B.J."/>
            <person name="Salamov A."/>
            <person name="Sun H."/>
            <person name="Lowry S."/>
            <person name="LaButti K."/>
            <person name="Han J."/>
            <person name="Copeland A."/>
            <person name="Lindquist E."/>
            <person name="Barry K."/>
            <person name="Schmutz J."/>
            <person name="Baker S.E."/>
            <person name="Ciuffetti L.M."/>
            <person name="Grigoriev I.V."/>
            <person name="Zhong S."/>
            <person name="Turgeon B.G."/>
        </authorList>
    </citation>
    <scope>NUCLEOTIDE SEQUENCE [LARGE SCALE GENOMIC DNA]</scope>
    <source>
        <strain evidence="1 2">FI3</strain>
    </source>
</reference>
<sequence length="281" mass="31642">MSGFQEERKFFFKSPDLEYNLEGPIQIGNIITDMKNPQDPISMLHPMPTIIKGPGYDKGKKTHEGHSSVKLSLSAKIYELFGGQAEARSKKSFQTKYEFDEIESLYLQKNPTRADAKRLRDDDAEVRGALNRGPVYVVTGLKIAKGLRYSNVRMTNKGGSLEAQGRVANEASVGGSLEAEKGGEDLESYTVKGDTILAYRLHIIKKESWRWLGERDLEVKSQEAGEGGFMNHDEQAGERSVIIEEVNLKDARYFAEDEEYGDVEETCLEDGEEEWFLLSID</sequence>
<protein>
    <submittedName>
        <fullName evidence="1">Uncharacterized protein</fullName>
    </submittedName>
</protein>
<dbReference type="HOGENOM" id="CLU_057547_2_0_1"/>
<name>W7EJ69_BIPV3</name>
<dbReference type="AlphaFoldDB" id="W7EJ69"/>
<accession>W7EJ69</accession>
<evidence type="ECO:0000313" key="2">
    <source>
        <dbReference type="Proteomes" id="UP000054337"/>
    </source>
</evidence>
<dbReference type="EMBL" id="KI968746">
    <property type="protein sequence ID" value="EUN25855.1"/>
    <property type="molecule type" value="Genomic_DNA"/>
</dbReference>
<dbReference type="OrthoDB" id="4500473at2759"/>
<gene>
    <name evidence="1" type="ORF">COCVIDRAFT_38794</name>
</gene>
<evidence type="ECO:0000313" key="1">
    <source>
        <dbReference type="EMBL" id="EUN25855.1"/>
    </source>
</evidence>
<dbReference type="RefSeq" id="XP_014555437.1">
    <property type="nucleotide sequence ID" value="XM_014699951.1"/>
</dbReference>
<dbReference type="GeneID" id="26256498"/>
<organism evidence="1 2">
    <name type="scientific">Bipolaris victoriae (strain FI3)</name>
    <name type="common">Victoria blight of oats agent</name>
    <name type="synonym">Cochliobolus victoriae</name>
    <dbReference type="NCBI Taxonomy" id="930091"/>
    <lineage>
        <taxon>Eukaryota</taxon>
        <taxon>Fungi</taxon>
        <taxon>Dikarya</taxon>
        <taxon>Ascomycota</taxon>
        <taxon>Pezizomycotina</taxon>
        <taxon>Dothideomycetes</taxon>
        <taxon>Pleosporomycetidae</taxon>
        <taxon>Pleosporales</taxon>
        <taxon>Pleosporineae</taxon>
        <taxon>Pleosporaceae</taxon>
        <taxon>Bipolaris</taxon>
    </lineage>
</organism>
<keyword evidence="2" id="KW-1185">Reference proteome</keyword>